<dbReference type="SMART" id="SM00066">
    <property type="entry name" value="GAL4"/>
    <property type="match status" value="1"/>
</dbReference>
<dbReference type="Gene3D" id="4.10.240.10">
    <property type="entry name" value="Zn(2)-C6 fungal-type DNA-binding domain"/>
    <property type="match status" value="1"/>
</dbReference>
<evidence type="ECO:0000313" key="8">
    <source>
        <dbReference type="EMBL" id="KAL2060072.1"/>
    </source>
</evidence>
<comment type="caution">
    <text evidence="8">The sequence shown here is derived from an EMBL/GenBank/DDBJ whole genome shotgun (WGS) entry which is preliminary data.</text>
</comment>
<dbReference type="CDD" id="cd00067">
    <property type="entry name" value="GAL4"/>
    <property type="match status" value="1"/>
</dbReference>
<evidence type="ECO:0000256" key="6">
    <source>
        <dbReference type="ARBA" id="ARBA00023242"/>
    </source>
</evidence>
<keyword evidence="5" id="KW-0804">Transcription</keyword>
<keyword evidence="3" id="KW-0805">Transcription regulation</keyword>
<evidence type="ECO:0000256" key="1">
    <source>
        <dbReference type="ARBA" id="ARBA00022723"/>
    </source>
</evidence>
<sequence length="300" mass="33103">MPSDKKKTSRGRAGKPKVSTGCKTCKRRKVKCDETKPGCSRCFKFGIDCEGYGSTQSGLSTNPTKFAPAHKERFLLPNNPHLVLRRASEPLPCQARLQPVTQRKGGLEDQQYFRPRQGSLNHDLMNFNEGSLDNLLWDHRLLNTHSTPDTEPLIQQLKDSIIALSKAKSSEKSVESFSLASAHYSFAFRQYGKALEAIREVASSTAETHPTKTLLHASVLIFIFESIQGDSAMAITHLRSAYGALVIRDPSLKNCELAKLVEGIDNKSSINEIFMRLENLQAQCAPATIDPSGSVPPTFG</sequence>
<dbReference type="EMBL" id="JAZHXI010000024">
    <property type="protein sequence ID" value="KAL2060072.1"/>
    <property type="molecule type" value="Genomic_DNA"/>
</dbReference>
<keyword evidence="6" id="KW-0539">Nucleus</keyword>
<gene>
    <name evidence="8" type="ORF">VTL71DRAFT_9894</name>
</gene>
<dbReference type="PROSITE" id="PS50048">
    <property type="entry name" value="ZN2_CY6_FUNGAL_2"/>
    <property type="match status" value="1"/>
</dbReference>
<keyword evidence="9" id="KW-1185">Reference proteome</keyword>
<name>A0ABR4BQV2_9HELO</name>
<dbReference type="PANTHER" id="PTHR36206">
    <property type="entry name" value="ASPERCRYPTIN BIOSYNTHESIS CLUSTER-SPECIFIC TRANSCRIPTION REGULATOR ATNN-RELATED"/>
    <property type="match status" value="1"/>
</dbReference>
<dbReference type="InterPro" id="IPR052360">
    <property type="entry name" value="Transcr_Regulatory_Proteins"/>
</dbReference>
<dbReference type="PROSITE" id="PS00463">
    <property type="entry name" value="ZN2_CY6_FUNGAL_1"/>
    <property type="match status" value="1"/>
</dbReference>
<evidence type="ECO:0000256" key="2">
    <source>
        <dbReference type="ARBA" id="ARBA00022833"/>
    </source>
</evidence>
<accession>A0ABR4BQV2</accession>
<reference evidence="8 9" key="1">
    <citation type="journal article" date="2024" name="Commun. Biol.">
        <title>Comparative genomic analysis of thermophilic fungi reveals convergent evolutionary adaptations and gene losses.</title>
        <authorList>
            <person name="Steindorff A.S."/>
            <person name="Aguilar-Pontes M.V."/>
            <person name="Robinson A.J."/>
            <person name="Andreopoulos B."/>
            <person name="LaButti K."/>
            <person name="Kuo A."/>
            <person name="Mondo S."/>
            <person name="Riley R."/>
            <person name="Otillar R."/>
            <person name="Haridas S."/>
            <person name="Lipzen A."/>
            <person name="Grimwood J."/>
            <person name="Schmutz J."/>
            <person name="Clum A."/>
            <person name="Reid I.D."/>
            <person name="Moisan M.C."/>
            <person name="Butler G."/>
            <person name="Nguyen T.T.M."/>
            <person name="Dewar K."/>
            <person name="Conant G."/>
            <person name="Drula E."/>
            <person name="Henrissat B."/>
            <person name="Hansel C."/>
            <person name="Singer S."/>
            <person name="Hutchinson M.I."/>
            <person name="de Vries R.P."/>
            <person name="Natvig D.O."/>
            <person name="Powell A.J."/>
            <person name="Tsang A."/>
            <person name="Grigoriev I.V."/>
        </authorList>
    </citation>
    <scope>NUCLEOTIDE SEQUENCE [LARGE SCALE GENOMIC DNA]</scope>
    <source>
        <strain evidence="8 9">CBS 494.80</strain>
    </source>
</reference>
<keyword evidence="2" id="KW-0862">Zinc</keyword>
<evidence type="ECO:0000259" key="7">
    <source>
        <dbReference type="PROSITE" id="PS50048"/>
    </source>
</evidence>
<organism evidence="8 9">
    <name type="scientific">Oculimacula yallundae</name>
    <dbReference type="NCBI Taxonomy" id="86028"/>
    <lineage>
        <taxon>Eukaryota</taxon>
        <taxon>Fungi</taxon>
        <taxon>Dikarya</taxon>
        <taxon>Ascomycota</taxon>
        <taxon>Pezizomycotina</taxon>
        <taxon>Leotiomycetes</taxon>
        <taxon>Helotiales</taxon>
        <taxon>Ploettnerulaceae</taxon>
        <taxon>Oculimacula</taxon>
    </lineage>
</organism>
<evidence type="ECO:0000256" key="4">
    <source>
        <dbReference type="ARBA" id="ARBA00023125"/>
    </source>
</evidence>
<evidence type="ECO:0000256" key="3">
    <source>
        <dbReference type="ARBA" id="ARBA00023015"/>
    </source>
</evidence>
<dbReference type="PANTHER" id="PTHR36206:SF4">
    <property type="entry name" value="HYPOTHETICAL CONSERVED PROTEIN (EUROFUNG)-RELATED"/>
    <property type="match status" value="1"/>
</dbReference>
<evidence type="ECO:0000313" key="9">
    <source>
        <dbReference type="Proteomes" id="UP001595075"/>
    </source>
</evidence>
<feature type="domain" description="Zn(2)-C6 fungal-type" evidence="7">
    <location>
        <begin position="21"/>
        <end position="49"/>
    </location>
</feature>
<dbReference type="Proteomes" id="UP001595075">
    <property type="component" value="Unassembled WGS sequence"/>
</dbReference>
<keyword evidence="4" id="KW-0238">DNA-binding</keyword>
<evidence type="ECO:0000256" key="5">
    <source>
        <dbReference type="ARBA" id="ARBA00023163"/>
    </source>
</evidence>
<dbReference type="InterPro" id="IPR036864">
    <property type="entry name" value="Zn2-C6_fun-type_DNA-bd_sf"/>
</dbReference>
<dbReference type="SUPFAM" id="SSF57701">
    <property type="entry name" value="Zn2/Cys6 DNA-binding domain"/>
    <property type="match status" value="1"/>
</dbReference>
<dbReference type="InterPro" id="IPR001138">
    <property type="entry name" value="Zn2Cys6_DnaBD"/>
</dbReference>
<proteinExistence type="predicted"/>
<keyword evidence="1" id="KW-0479">Metal-binding</keyword>
<protein>
    <recommendedName>
        <fullName evidence="7">Zn(2)-C6 fungal-type domain-containing protein</fullName>
    </recommendedName>
</protein>
<dbReference type="Pfam" id="PF00172">
    <property type="entry name" value="Zn_clus"/>
    <property type="match status" value="1"/>
</dbReference>